<dbReference type="Proteomes" id="UP000759246">
    <property type="component" value="Unassembled WGS sequence"/>
</dbReference>
<protein>
    <submittedName>
        <fullName evidence="7">ABC transporter substrate-binding protein</fullName>
    </submittedName>
</protein>
<feature type="chain" id="PRO_5037347345" evidence="5">
    <location>
        <begin position="25"/>
        <end position="315"/>
    </location>
</feature>
<accession>A0A929RML5</accession>
<feature type="domain" description="Solute-binding protein family 3/N-terminal" evidence="6">
    <location>
        <begin position="73"/>
        <end position="301"/>
    </location>
</feature>
<organism evidence="7 8">
    <name type="scientific">Actinomyces bouchesdurhonensis</name>
    <dbReference type="NCBI Taxonomy" id="1852361"/>
    <lineage>
        <taxon>Bacteria</taxon>
        <taxon>Bacillati</taxon>
        <taxon>Actinomycetota</taxon>
        <taxon>Actinomycetes</taxon>
        <taxon>Actinomycetales</taxon>
        <taxon>Actinomycetaceae</taxon>
        <taxon>Actinomyces</taxon>
    </lineage>
</organism>
<comment type="subcellular location">
    <subcellularLocation>
        <location evidence="1">Cell envelope</location>
    </subcellularLocation>
</comment>
<dbReference type="SMART" id="SM00062">
    <property type="entry name" value="PBPb"/>
    <property type="match status" value="1"/>
</dbReference>
<dbReference type="PROSITE" id="PS01039">
    <property type="entry name" value="SBP_BACTERIAL_3"/>
    <property type="match status" value="1"/>
</dbReference>
<evidence type="ECO:0000256" key="4">
    <source>
        <dbReference type="RuleBase" id="RU003744"/>
    </source>
</evidence>
<keyword evidence="3 5" id="KW-0732">Signal</keyword>
<comment type="caution">
    <text evidence="7">The sequence shown here is derived from an EMBL/GenBank/DDBJ whole genome shotgun (WGS) entry which is preliminary data.</text>
</comment>
<evidence type="ECO:0000256" key="5">
    <source>
        <dbReference type="SAM" id="SignalP"/>
    </source>
</evidence>
<dbReference type="Gene3D" id="3.40.190.10">
    <property type="entry name" value="Periplasmic binding protein-like II"/>
    <property type="match status" value="2"/>
</dbReference>
<name>A0A929RML5_9ACTO</name>
<reference evidence="7" key="1">
    <citation type="submission" date="2020-04" db="EMBL/GenBank/DDBJ databases">
        <title>Deep metagenomics examines the oral microbiome during advanced dental caries in children, revealing novel taxa and co-occurrences with host molecules.</title>
        <authorList>
            <person name="Baker J.L."/>
            <person name="Morton J.T."/>
            <person name="Dinis M."/>
            <person name="Alvarez R."/>
            <person name="Tran N.C."/>
            <person name="Knight R."/>
            <person name="Edlund A."/>
        </authorList>
    </citation>
    <scope>NUCLEOTIDE SEQUENCE</scope>
    <source>
        <strain evidence="7">JCVI_30_bin.13</strain>
    </source>
</reference>
<dbReference type="PANTHER" id="PTHR35936:SF17">
    <property type="entry name" value="ARGININE-BINDING EXTRACELLULAR PROTEIN ARTP"/>
    <property type="match status" value="1"/>
</dbReference>
<dbReference type="InterPro" id="IPR001638">
    <property type="entry name" value="Solute-binding_3/MltF_N"/>
</dbReference>
<dbReference type="CDD" id="cd01004">
    <property type="entry name" value="PBP2_MidA_like"/>
    <property type="match status" value="1"/>
</dbReference>
<dbReference type="RefSeq" id="WP_073983254.1">
    <property type="nucleotide sequence ID" value="NZ_CAJZKY010000005.1"/>
</dbReference>
<sequence>MTITKAHVLIALATAAALPLAACADPNTSSNGSTTGANATDASAATTSYDVSSIPTVDEIAALVPDEVKTRGTLRNGASADYAPAEFLGDDSQTPQGYDVDINRALAKVMGLKEGTTSHAEFPTIIPALGTKFDVGISSFTITSEREEQANLISYVEVGSAYGVAKGNPKNFDPANPCGTTIGVQTGTAQEDYATELSEKCVASGLDKITIMPHDLQTDITTKVIGGQYDATFADSTVIGYTATLSNGQIEQVGDVVESAPQGVAVNKNDAQLSEAVQKAMQYLMDNGYLADILDTYGAKEAALTTAELNPATTD</sequence>
<evidence type="ECO:0000259" key="6">
    <source>
        <dbReference type="SMART" id="SM00062"/>
    </source>
</evidence>
<comment type="similarity">
    <text evidence="2 4">Belongs to the bacterial solute-binding protein 3 family.</text>
</comment>
<proteinExistence type="inferred from homology"/>
<dbReference type="EMBL" id="JABZGF010000004">
    <property type="protein sequence ID" value="MBF0965675.1"/>
    <property type="molecule type" value="Genomic_DNA"/>
</dbReference>
<feature type="signal peptide" evidence="5">
    <location>
        <begin position="1"/>
        <end position="24"/>
    </location>
</feature>
<dbReference type="OrthoDB" id="4633994at2"/>
<gene>
    <name evidence="7" type="ORF">HXK09_00610</name>
</gene>
<dbReference type="SUPFAM" id="SSF53850">
    <property type="entry name" value="Periplasmic binding protein-like II"/>
    <property type="match status" value="1"/>
</dbReference>
<evidence type="ECO:0000313" key="7">
    <source>
        <dbReference type="EMBL" id="MBF0965675.1"/>
    </source>
</evidence>
<dbReference type="PANTHER" id="PTHR35936">
    <property type="entry name" value="MEMBRANE-BOUND LYTIC MUREIN TRANSGLYCOSYLASE F"/>
    <property type="match status" value="1"/>
</dbReference>
<evidence type="ECO:0000256" key="3">
    <source>
        <dbReference type="ARBA" id="ARBA00022729"/>
    </source>
</evidence>
<evidence type="ECO:0000256" key="1">
    <source>
        <dbReference type="ARBA" id="ARBA00004196"/>
    </source>
</evidence>
<dbReference type="GO" id="GO:0030313">
    <property type="term" value="C:cell envelope"/>
    <property type="evidence" value="ECO:0007669"/>
    <property type="project" value="UniProtKB-SubCell"/>
</dbReference>
<dbReference type="InterPro" id="IPR018313">
    <property type="entry name" value="SBP_3_CS"/>
</dbReference>
<evidence type="ECO:0000256" key="2">
    <source>
        <dbReference type="ARBA" id="ARBA00010333"/>
    </source>
</evidence>
<dbReference type="AlphaFoldDB" id="A0A929RML5"/>
<dbReference type="Pfam" id="PF00497">
    <property type="entry name" value="SBP_bac_3"/>
    <property type="match status" value="1"/>
</dbReference>
<evidence type="ECO:0000313" key="8">
    <source>
        <dbReference type="Proteomes" id="UP000759246"/>
    </source>
</evidence>